<accession>A0A067MML1</accession>
<evidence type="ECO:0000313" key="4">
    <source>
        <dbReference type="Proteomes" id="UP000027195"/>
    </source>
</evidence>
<dbReference type="PROSITE" id="PS50086">
    <property type="entry name" value="TBC_RABGAP"/>
    <property type="match status" value="1"/>
</dbReference>
<evidence type="ECO:0000256" key="1">
    <source>
        <dbReference type="SAM" id="MobiDB-lite"/>
    </source>
</evidence>
<dbReference type="AlphaFoldDB" id="A0A067MML1"/>
<feature type="region of interest" description="Disordered" evidence="1">
    <location>
        <begin position="600"/>
        <end position="622"/>
    </location>
</feature>
<dbReference type="Pfam" id="PF00566">
    <property type="entry name" value="RabGAP-TBC"/>
    <property type="match status" value="1"/>
</dbReference>
<sequence length="1060" mass="116607">MHDGPQRQKALDDVLDARVVDLAHLRRLCAKGILEPSAPARPKVWKLLLGYLPPERDLWDVKLQKERSKYYDLMERFAIELESMAEPTFPPSEHDKLLDMIAKDTERTQPRMPFFRQLSSLIGKSSCINKRGVFAARLGAARRARGNVNFNSQANGAPADTALLLNSPPIAPSNDSYPATSSSITKETHLTALLRVLYIFSLLHPHQPYTQGLNELVAPLYFVLCSDIDDDEAAHAEADTFWMFNELMGEIGEVVGQTGDWSREGARDGMKGAMGALSERLRWADEELWTDLGNPSIRRCRITPSPSLSYRPLPSCITSSLKLISRWIACLLAQDLPFSALLRVWDTIFAQNPSTPSENSRLSFLLDICASMLIRLRARLSLCGAPPSNRASLEREHPQDSEHGEQSDGTMGEAFVQGMTILQIYPIEVVGVSFVIEGAWQLMEKRKSADHAQAARLLQLDSLPNQPSRLASVGQNIRNHIWNGLTNNIDIDDTISLASTDEDEDNDSDVQTDVTTRPAPASAASKLRQYAEAIKASDTAAKVSKVSTNLTAVALQSWTKADVSPGTELHIPASPPRPSPTRSGTLTAWGDWSARAGKLWGGIRSSEPPIRSTKSEGGSPMMINREPLRQFTLDNRSPRISPNPIHERRAGTMFNSPPPLPKHFAPPRDSIDFHGGRLNLEGYGSEPTRPNMASPTGIQSALLSLSSTFSPLSSTHKSPPPPIQKSTGPRPLLLGMSANKRPPLHPSRQSSISSTASSNWYPSARNPRYESDSPSPRITTLRQGRAVPPSSPYSGQLATLSDSEDSSVANSQFLPKRQPSFSRRRVDSPPTQPSSPQPPTPIHIPIEGSRMRSSDKETKATSDASFQLPLQKHPMGDHFVAPTHLSPDSAAEMSPNTSLSDLRERDSGRHTGISRIRSKRSYPQRPATLRLPNEAATTIIAVQRAPSPNLLLNGTREESDGHLTPRLVDDGTTPTISSWDSRRSKSPRVSSRRSRHDSPREEPMVRGIVEEATTAVDNLMMSEEEGVKADDEGDYGIDILSAYEDDHETPLTLRKRGAAF</sequence>
<feature type="compositionally biased region" description="Polar residues" evidence="1">
    <location>
        <begin position="772"/>
        <end position="782"/>
    </location>
</feature>
<feature type="compositionally biased region" description="Pro residues" evidence="1">
    <location>
        <begin position="830"/>
        <end position="842"/>
    </location>
</feature>
<dbReference type="PANTHER" id="PTHR22957">
    <property type="entry name" value="TBC1 DOMAIN FAMILY MEMBER GTPASE-ACTIVATING PROTEIN"/>
    <property type="match status" value="1"/>
</dbReference>
<gene>
    <name evidence="3" type="ORF">BOTBODRAFT_396011</name>
</gene>
<feature type="compositionally biased region" description="Basic and acidic residues" evidence="1">
    <location>
        <begin position="392"/>
        <end position="406"/>
    </location>
</feature>
<feature type="compositionally biased region" description="Basic and acidic residues" evidence="1">
    <location>
        <begin position="955"/>
        <end position="969"/>
    </location>
</feature>
<dbReference type="SUPFAM" id="SSF47923">
    <property type="entry name" value="Ypt/Rab-GAP domain of gyp1p"/>
    <property type="match status" value="2"/>
</dbReference>
<dbReference type="Gene3D" id="1.10.10.750">
    <property type="entry name" value="Ypt/Rab-GAP domain of gyp1p, domain 1"/>
    <property type="match status" value="1"/>
</dbReference>
<feature type="region of interest" description="Disordered" evidence="1">
    <location>
        <begin position="389"/>
        <end position="410"/>
    </location>
</feature>
<feature type="compositionally biased region" description="Basic residues" evidence="1">
    <location>
        <begin position="984"/>
        <end position="995"/>
    </location>
</feature>
<feature type="domain" description="Rab-GAP TBC" evidence="2">
    <location>
        <begin position="35"/>
        <end position="352"/>
    </location>
</feature>
<dbReference type="PANTHER" id="PTHR22957:SF27">
    <property type="entry name" value="TBC1 DOMAIN FAMILY MEMBER 13"/>
    <property type="match status" value="1"/>
</dbReference>
<dbReference type="Gene3D" id="1.10.472.80">
    <property type="entry name" value="Ypt/Rab-GAP domain of gyp1p, domain 3"/>
    <property type="match status" value="1"/>
</dbReference>
<dbReference type="InterPro" id="IPR000195">
    <property type="entry name" value="Rab-GAP-TBC_dom"/>
</dbReference>
<evidence type="ECO:0000313" key="3">
    <source>
        <dbReference type="EMBL" id="KDQ13122.1"/>
    </source>
</evidence>
<dbReference type="GO" id="GO:0005096">
    <property type="term" value="F:GTPase activator activity"/>
    <property type="evidence" value="ECO:0007669"/>
    <property type="project" value="TreeGrafter"/>
</dbReference>
<proteinExistence type="predicted"/>
<feature type="region of interest" description="Disordered" evidence="1">
    <location>
        <begin position="950"/>
        <end position="1003"/>
    </location>
</feature>
<evidence type="ECO:0000259" key="2">
    <source>
        <dbReference type="PROSITE" id="PS50086"/>
    </source>
</evidence>
<feature type="region of interest" description="Disordered" evidence="1">
    <location>
        <begin position="708"/>
        <end position="930"/>
    </location>
</feature>
<dbReference type="SMART" id="SM00164">
    <property type="entry name" value="TBC"/>
    <property type="match status" value="1"/>
</dbReference>
<reference evidence="4" key="1">
    <citation type="journal article" date="2014" name="Proc. Natl. Acad. Sci. U.S.A.">
        <title>Extensive sampling of basidiomycete genomes demonstrates inadequacy of the white-rot/brown-rot paradigm for wood decay fungi.</title>
        <authorList>
            <person name="Riley R."/>
            <person name="Salamov A.A."/>
            <person name="Brown D.W."/>
            <person name="Nagy L.G."/>
            <person name="Floudas D."/>
            <person name="Held B.W."/>
            <person name="Levasseur A."/>
            <person name="Lombard V."/>
            <person name="Morin E."/>
            <person name="Otillar R."/>
            <person name="Lindquist E.A."/>
            <person name="Sun H."/>
            <person name="LaButti K.M."/>
            <person name="Schmutz J."/>
            <person name="Jabbour D."/>
            <person name="Luo H."/>
            <person name="Baker S.E."/>
            <person name="Pisabarro A.G."/>
            <person name="Walton J.D."/>
            <person name="Blanchette R.A."/>
            <person name="Henrissat B."/>
            <person name="Martin F."/>
            <person name="Cullen D."/>
            <person name="Hibbett D.S."/>
            <person name="Grigoriev I.V."/>
        </authorList>
    </citation>
    <scope>NUCLEOTIDE SEQUENCE [LARGE SCALE GENOMIC DNA]</scope>
    <source>
        <strain evidence="4">FD-172 SS1</strain>
    </source>
</reference>
<dbReference type="STRING" id="930990.A0A067MML1"/>
<keyword evidence="4" id="KW-1185">Reference proteome</keyword>
<dbReference type="EMBL" id="KL198045">
    <property type="protein sequence ID" value="KDQ13122.1"/>
    <property type="molecule type" value="Genomic_DNA"/>
</dbReference>
<feature type="compositionally biased region" description="Low complexity" evidence="1">
    <location>
        <begin position="747"/>
        <end position="758"/>
    </location>
</feature>
<dbReference type="OrthoDB" id="29853at2759"/>
<protein>
    <recommendedName>
        <fullName evidence="2">Rab-GAP TBC domain-containing protein</fullName>
    </recommendedName>
</protein>
<feature type="compositionally biased region" description="Polar residues" evidence="1">
    <location>
        <begin position="792"/>
        <end position="813"/>
    </location>
</feature>
<dbReference type="Proteomes" id="UP000027195">
    <property type="component" value="Unassembled WGS sequence"/>
</dbReference>
<dbReference type="InParanoid" id="A0A067MML1"/>
<feature type="compositionally biased region" description="Basic and acidic residues" evidence="1">
    <location>
        <begin position="849"/>
        <end position="860"/>
    </location>
</feature>
<dbReference type="InterPro" id="IPR035969">
    <property type="entry name" value="Rab-GAP_TBC_sf"/>
</dbReference>
<organism evidence="3 4">
    <name type="scientific">Botryobasidium botryosum (strain FD-172 SS1)</name>
    <dbReference type="NCBI Taxonomy" id="930990"/>
    <lineage>
        <taxon>Eukaryota</taxon>
        <taxon>Fungi</taxon>
        <taxon>Dikarya</taxon>
        <taxon>Basidiomycota</taxon>
        <taxon>Agaricomycotina</taxon>
        <taxon>Agaricomycetes</taxon>
        <taxon>Cantharellales</taxon>
        <taxon>Botryobasidiaceae</taxon>
        <taxon>Botryobasidium</taxon>
    </lineage>
</organism>
<name>A0A067MML1_BOTB1</name>
<feature type="region of interest" description="Disordered" evidence="1">
    <location>
        <begin position="499"/>
        <end position="522"/>
    </location>
</feature>
<dbReference type="HOGENOM" id="CLU_006960_0_0_1"/>
<dbReference type="GO" id="GO:0006886">
    <property type="term" value="P:intracellular protein transport"/>
    <property type="evidence" value="ECO:0007669"/>
    <property type="project" value="TreeGrafter"/>
</dbReference>
<dbReference type="Gene3D" id="1.10.8.270">
    <property type="entry name" value="putative rabgap domain of human tbc1 domain family member 14 like domains"/>
    <property type="match status" value="1"/>
</dbReference>
<feature type="compositionally biased region" description="Acidic residues" evidence="1">
    <location>
        <begin position="500"/>
        <end position="510"/>
    </location>
</feature>